<proteinExistence type="predicted"/>
<evidence type="ECO:0000313" key="1">
    <source>
        <dbReference type="EMBL" id="XCM37563.1"/>
    </source>
</evidence>
<dbReference type="GO" id="GO:0005198">
    <property type="term" value="F:structural molecule activity"/>
    <property type="evidence" value="ECO:0007669"/>
    <property type="project" value="InterPro"/>
</dbReference>
<dbReference type="RefSeq" id="WP_054465103.1">
    <property type="nucleotide sequence ID" value="NZ_CP159837.1"/>
</dbReference>
<dbReference type="NCBIfam" id="TIGR02241">
    <property type="entry name" value="conserved hypothetical phage tail region protein"/>
    <property type="match status" value="1"/>
</dbReference>
<dbReference type="PANTHER" id="PTHR38009">
    <property type="entry name" value="CONSERVED HYPOTHETICAL PHAGE TAIL PROTEIN"/>
    <property type="match status" value="1"/>
</dbReference>
<accession>A0AAU8JHG1</accession>
<dbReference type="AlphaFoldDB" id="A0AAU8JHG1"/>
<protein>
    <submittedName>
        <fullName evidence="1">Phage tail protein</fullName>
    </submittedName>
</protein>
<dbReference type="Pfam" id="PF06841">
    <property type="entry name" value="Phage_T4_gp19"/>
    <property type="match status" value="1"/>
</dbReference>
<name>A0AAU8JHG1_9CYAN</name>
<reference evidence="1" key="1">
    <citation type="submission" date="2024-07" db="EMBL/GenBank/DDBJ databases">
        <authorList>
            <person name="Kim Y.J."/>
            <person name="Jeong J.Y."/>
        </authorList>
    </citation>
    <scope>NUCLEOTIDE SEQUENCE</scope>
    <source>
        <strain evidence="1">GIHE-MW2</strain>
    </source>
</reference>
<dbReference type="InterPro" id="IPR011747">
    <property type="entry name" value="CHP02241"/>
</dbReference>
<sequence length="160" mass="18210">MGKFPEVLAKCRFFLELKLDGSDESVDGYFMECSGFKVTQDIIEATEVTPQKWGKSKKGLVVTTKIPGNVKYNNLILRRGLTCSMTLWNWLQAVQEGKWGEKRKDGSLVIYDQGAQAQFRLEFKNAWPVSYTISDLAVTSGEFEIEEMEVAVEELKRVKL</sequence>
<dbReference type="InterPro" id="IPR010667">
    <property type="entry name" value="Phage_T4_Gp19"/>
</dbReference>
<dbReference type="PANTHER" id="PTHR38009:SF1">
    <property type="entry name" value="CONSERVED HYPOTHETICAL PHAGE TAIL PROTEIN"/>
    <property type="match status" value="1"/>
</dbReference>
<gene>
    <name evidence="1" type="ORF">ABWT76_000331</name>
</gene>
<organism evidence="1">
    <name type="scientific">Planktothricoides raciborskii GIHE-MW2</name>
    <dbReference type="NCBI Taxonomy" id="2792601"/>
    <lineage>
        <taxon>Bacteria</taxon>
        <taxon>Bacillati</taxon>
        <taxon>Cyanobacteriota</taxon>
        <taxon>Cyanophyceae</taxon>
        <taxon>Oscillatoriophycideae</taxon>
        <taxon>Oscillatoriales</taxon>
        <taxon>Oscillatoriaceae</taxon>
        <taxon>Planktothricoides</taxon>
    </lineage>
</organism>
<dbReference type="EMBL" id="CP159837">
    <property type="protein sequence ID" value="XCM37563.1"/>
    <property type="molecule type" value="Genomic_DNA"/>
</dbReference>